<gene>
    <name evidence="1" type="primary">soxG</name>
    <name evidence="1" type="ORF">PFRI_39190</name>
</gene>
<dbReference type="Gene3D" id="3.30.1360.120">
    <property type="entry name" value="Probable tRNA modification gtpase trme, domain 1"/>
    <property type="match status" value="1"/>
</dbReference>
<dbReference type="Gene3D" id="3.30.70.1520">
    <property type="entry name" value="Heterotetrameric sarcosine oxidase"/>
    <property type="match status" value="1"/>
</dbReference>
<dbReference type="STRING" id="696762.PFRI_39190"/>
<organism evidence="1 2">
    <name type="scientific">Planktotalea frisia</name>
    <dbReference type="NCBI Taxonomy" id="696762"/>
    <lineage>
        <taxon>Bacteria</taxon>
        <taxon>Pseudomonadati</taxon>
        <taxon>Pseudomonadota</taxon>
        <taxon>Alphaproteobacteria</taxon>
        <taxon>Rhodobacterales</taxon>
        <taxon>Paracoccaceae</taxon>
        <taxon>Planktotalea</taxon>
    </lineage>
</organism>
<dbReference type="InterPro" id="IPR027266">
    <property type="entry name" value="TrmE/GcvT-like"/>
</dbReference>
<dbReference type="Pfam" id="PF04268">
    <property type="entry name" value="SoxG"/>
    <property type="match status" value="1"/>
</dbReference>
<dbReference type="GO" id="GO:0008115">
    <property type="term" value="F:sarcosine oxidase activity"/>
    <property type="evidence" value="ECO:0007669"/>
    <property type="project" value="UniProtKB-EC"/>
</dbReference>
<dbReference type="EMBL" id="MLCB01000214">
    <property type="protein sequence ID" value="OJI91839.1"/>
    <property type="molecule type" value="Genomic_DNA"/>
</dbReference>
<accession>A0A1L9NRH7</accession>
<dbReference type="EC" id="1.5.3.1" evidence="1"/>
<evidence type="ECO:0000313" key="2">
    <source>
        <dbReference type="Proteomes" id="UP000184514"/>
    </source>
</evidence>
<dbReference type="Proteomes" id="UP000184514">
    <property type="component" value="Unassembled WGS sequence"/>
</dbReference>
<dbReference type="InterPro" id="IPR007375">
    <property type="entry name" value="SoxG"/>
</dbReference>
<comment type="caution">
    <text evidence="1">The sequence shown here is derived from an EMBL/GenBank/DDBJ whole genome shotgun (WGS) entry which is preliminary data.</text>
</comment>
<keyword evidence="1" id="KW-0560">Oxidoreductase</keyword>
<sequence>MSNAVSALQGAAFSDGIAEVRELGLRGMITLRGDLSDKKLIKAVKAVAGAMPEQRKIALKGDAGAAWMSLDELLLMVPHSDALGTVETLNSALNGTHFLAANVSDARAVFEVSGPYARDVMAKLAPVDFAPDAFEMGMFRRSRMAQVPAAFWMSDEDAFRVVCFRSVGEYMFDLLSVAAQTGSEVDVF</sequence>
<dbReference type="OrthoDB" id="9814782at2"/>
<protein>
    <submittedName>
        <fullName evidence="1">Sarcosine oxidase subunit gamma</fullName>
        <ecNumber evidence="1">1.5.3.1</ecNumber>
    </submittedName>
</protein>
<dbReference type="AlphaFoldDB" id="A0A1L9NRH7"/>
<name>A0A1L9NRH7_9RHOB</name>
<dbReference type="RefSeq" id="WP_072632392.1">
    <property type="nucleotide sequence ID" value="NZ_MLCB01000214.1"/>
</dbReference>
<proteinExistence type="predicted"/>
<reference evidence="1 2" key="1">
    <citation type="submission" date="2016-10" db="EMBL/GenBank/DDBJ databases">
        <title>Genome sequence of Planktotalea frisia SH6-1.</title>
        <authorList>
            <person name="Poehlein A."/>
            <person name="Bakenhus I."/>
            <person name="Voget S."/>
            <person name="Brinkhoff T."/>
            <person name="Simon M."/>
        </authorList>
    </citation>
    <scope>NUCLEOTIDE SEQUENCE [LARGE SCALE GENOMIC DNA]</scope>
    <source>
        <strain evidence="1 2">SH6-1</strain>
    </source>
</reference>
<evidence type="ECO:0000313" key="1">
    <source>
        <dbReference type="EMBL" id="OJI91839.1"/>
    </source>
</evidence>
<dbReference type="SUPFAM" id="SSF103025">
    <property type="entry name" value="Folate-binding domain"/>
    <property type="match status" value="1"/>
</dbReference>
<keyword evidence="2" id="KW-1185">Reference proteome</keyword>